<accession>A0A1E5BHT7</accession>
<organism evidence="2 3">
    <name type="scientific">Vibrio genomosp. F10 str. ZF-129</name>
    <dbReference type="NCBI Taxonomy" id="1187848"/>
    <lineage>
        <taxon>Bacteria</taxon>
        <taxon>Pseudomonadati</taxon>
        <taxon>Pseudomonadota</taxon>
        <taxon>Gammaproteobacteria</taxon>
        <taxon>Vibrionales</taxon>
        <taxon>Vibrionaceae</taxon>
        <taxon>Vibrio</taxon>
    </lineage>
</organism>
<gene>
    <name evidence="2" type="ORF">A1QO_18635</name>
</gene>
<dbReference type="GO" id="GO:0006935">
    <property type="term" value="P:chemotaxis"/>
    <property type="evidence" value="ECO:0007669"/>
    <property type="project" value="InterPro"/>
</dbReference>
<reference evidence="2 3" key="1">
    <citation type="journal article" date="2012" name="Science">
        <title>Ecological populations of bacteria act as socially cohesive units of antibiotic production and resistance.</title>
        <authorList>
            <person name="Cordero O.X."/>
            <person name="Wildschutte H."/>
            <person name="Kirkup B."/>
            <person name="Proehl S."/>
            <person name="Ngo L."/>
            <person name="Hussain F."/>
            <person name="Le Roux F."/>
            <person name="Mincer T."/>
            <person name="Polz M.F."/>
        </authorList>
    </citation>
    <scope>NUCLEOTIDE SEQUENCE [LARGE SCALE GENOMIC DNA]</scope>
    <source>
        <strain evidence="2 3">ZF-129</strain>
    </source>
</reference>
<dbReference type="SUPFAM" id="SSF50341">
    <property type="entry name" value="CheW-like"/>
    <property type="match status" value="1"/>
</dbReference>
<dbReference type="RefSeq" id="WP_017033803.1">
    <property type="nucleotide sequence ID" value="NZ_AJYQ02000038.1"/>
</dbReference>
<evidence type="ECO:0000313" key="2">
    <source>
        <dbReference type="EMBL" id="OEE36610.1"/>
    </source>
</evidence>
<dbReference type="PROSITE" id="PS50851">
    <property type="entry name" value="CHEW"/>
    <property type="match status" value="1"/>
</dbReference>
<dbReference type="Gene3D" id="2.40.50.180">
    <property type="entry name" value="CheA-289, Domain 4"/>
    <property type="match status" value="1"/>
</dbReference>
<feature type="domain" description="CheW-like" evidence="1">
    <location>
        <begin position="11"/>
        <end position="155"/>
    </location>
</feature>
<name>A0A1E5BHT7_9VIBR</name>
<dbReference type="PANTHER" id="PTHR22617">
    <property type="entry name" value="CHEMOTAXIS SENSOR HISTIDINE KINASE-RELATED"/>
    <property type="match status" value="1"/>
</dbReference>
<dbReference type="InterPro" id="IPR039315">
    <property type="entry name" value="CheW"/>
</dbReference>
<dbReference type="STRING" id="1187848.A1QO_18635"/>
<comment type="caution">
    <text evidence="2">The sequence shown here is derived from an EMBL/GenBank/DDBJ whole genome shotgun (WGS) entry which is preliminary data.</text>
</comment>
<protein>
    <submittedName>
        <fullName evidence="2">Chemotaxis protein CheW</fullName>
    </submittedName>
</protein>
<dbReference type="InterPro" id="IPR036061">
    <property type="entry name" value="CheW-like_dom_sf"/>
</dbReference>
<dbReference type="Proteomes" id="UP000094741">
    <property type="component" value="Unassembled WGS sequence"/>
</dbReference>
<dbReference type="GO" id="GO:0007165">
    <property type="term" value="P:signal transduction"/>
    <property type="evidence" value="ECO:0007669"/>
    <property type="project" value="InterPro"/>
</dbReference>
<dbReference type="Pfam" id="PF01584">
    <property type="entry name" value="CheW"/>
    <property type="match status" value="1"/>
</dbReference>
<dbReference type="Gene3D" id="2.30.30.40">
    <property type="entry name" value="SH3 Domains"/>
    <property type="match status" value="1"/>
</dbReference>
<dbReference type="OrthoDB" id="9790406at2"/>
<dbReference type="SMART" id="SM00260">
    <property type="entry name" value="CheW"/>
    <property type="match status" value="1"/>
</dbReference>
<dbReference type="EMBL" id="AJYQ02000038">
    <property type="protein sequence ID" value="OEE36610.1"/>
    <property type="molecule type" value="Genomic_DNA"/>
</dbReference>
<sequence>MSKDTFETPHRDQYLEFKVGSGLFAYPISKIKEIMEYPLVEPISGAPNYINGAMNLRGQLLPIVELSQCLGKEALSIGPKTCVVVTEIEHQGVKYIVGNKVDLVTQVMEIDSRELEAIPDLAGSLTNPLLKGLAKLDNRLLTVLDVDNLLSQEQGQWLNKSITDHDSSMTLSKESL</sequence>
<dbReference type="AlphaFoldDB" id="A0A1E5BHT7"/>
<evidence type="ECO:0000259" key="1">
    <source>
        <dbReference type="PROSITE" id="PS50851"/>
    </source>
</evidence>
<proteinExistence type="predicted"/>
<dbReference type="eggNOG" id="COG0835">
    <property type="taxonomic scope" value="Bacteria"/>
</dbReference>
<dbReference type="InterPro" id="IPR002545">
    <property type="entry name" value="CheW-lke_dom"/>
</dbReference>
<dbReference type="PANTHER" id="PTHR22617:SF23">
    <property type="entry name" value="CHEMOTAXIS PROTEIN CHEW"/>
    <property type="match status" value="1"/>
</dbReference>
<dbReference type="GO" id="GO:0005829">
    <property type="term" value="C:cytosol"/>
    <property type="evidence" value="ECO:0007669"/>
    <property type="project" value="TreeGrafter"/>
</dbReference>
<evidence type="ECO:0000313" key="3">
    <source>
        <dbReference type="Proteomes" id="UP000094741"/>
    </source>
</evidence>